<dbReference type="PROSITE" id="PS51296">
    <property type="entry name" value="RIESKE"/>
    <property type="match status" value="1"/>
</dbReference>
<dbReference type="PRINTS" id="PR00090">
    <property type="entry name" value="RNGDIOXGNASE"/>
</dbReference>
<dbReference type="Pfam" id="PF00355">
    <property type="entry name" value="Rieske"/>
    <property type="match status" value="1"/>
</dbReference>
<proteinExistence type="predicted"/>
<dbReference type="SUPFAM" id="SSF50022">
    <property type="entry name" value="ISP domain"/>
    <property type="match status" value="1"/>
</dbReference>
<evidence type="ECO:0000313" key="8">
    <source>
        <dbReference type="EMBL" id="SVA94421.1"/>
    </source>
</evidence>
<organism evidence="8">
    <name type="scientific">marine metagenome</name>
    <dbReference type="NCBI Taxonomy" id="408172"/>
    <lineage>
        <taxon>unclassified sequences</taxon>
        <taxon>metagenomes</taxon>
        <taxon>ecological metagenomes</taxon>
    </lineage>
</organism>
<evidence type="ECO:0000256" key="4">
    <source>
        <dbReference type="ARBA" id="ARBA00023002"/>
    </source>
</evidence>
<dbReference type="InterPro" id="IPR017941">
    <property type="entry name" value="Rieske_2Fe-2S"/>
</dbReference>
<evidence type="ECO:0000256" key="6">
    <source>
        <dbReference type="ARBA" id="ARBA00023014"/>
    </source>
</evidence>
<accession>A0A381ZZK8</accession>
<comment type="cofactor">
    <cofactor evidence="1">
        <name>Fe cation</name>
        <dbReference type="ChEBI" id="CHEBI:24875"/>
    </cofactor>
</comment>
<gene>
    <name evidence="8" type="ORF">METZ01_LOCUS147275</name>
</gene>
<protein>
    <recommendedName>
        <fullName evidence="7">Rieske domain-containing protein</fullName>
    </recommendedName>
</protein>
<dbReference type="PANTHER" id="PTHR43756:SF5">
    <property type="entry name" value="CHOLINE MONOOXYGENASE, CHLOROPLASTIC"/>
    <property type="match status" value="1"/>
</dbReference>
<dbReference type="CDD" id="cd00680">
    <property type="entry name" value="RHO_alpha_C"/>
    <property type="match status" value="1"/>
</dbReference>
<evidence type="ECO:0000256" key="1">
    <source>
        <dbReference type="ARBA" id="ARBA00001962"/>
    </source>
</evidence>
<dbReference type="PANTHER" id="PTHR43756">
    <property type="entry name" value="CHOLINE MONOOXYGENASE, CHLOROPLASTIC"/>
    <property type="match status" value="1"/>
</dbReference>
<dbReference type="InterPro" id="IPR001663">
    <property type="entry name" value="Rng_hydr_dOase-A"/>
</dbReference>
<reference evidence="8" key="1">
    <citation type="submission" date="2018-05" db="EMBL/GenBank/DDBJ databases">
        <authorList>
            <person name="Lanie J.A."/>
            <person name="Ng W.-L."/>
            <person name="Kazmierczak K.M."/>
            <person name="Andrzejewski T.M."/>
            <person name="Davidsen T.M."/>
            <person name="Wayne K.J."/>
            <person name="Tettelin H."/>
            <person name="Glass J.I."/>
            <person name="Rusch D."/>
            <person name="Podicherti R."/>
            <person name="Tsui H.-C.T."/>
            <person name="Winkler M.E."/>
        </authorList>
    </citation>
    <scope>NUCLEOTIDE SEQUENCE</scope>
</reference>
<evidence type="ECO:0000256" key="3">
    <source>
        <dbReference type="ARBA" id="ARBA00022723"/>
    </source>
</evidence>
<evidence type="ECO:0000256" key="5">
    <source>
        <dbReference type="ARBA" id="ARBA00023004"/>
    </source>
</evidence>
<dbReference type="EMBL" id="UINC01023210">
    <property type="protein sequence ID" value="SVA94421.1"/>
    <property type="molecule type" value="Genomic_DNA"/>
</dbReference>
<dbReference type="Pfam" id="PF00848">
    <property type="entry name" value="Ring_hydroxyl_A"/>
    <property type="match status" value="1"/>
</dbReference>
<keyword evidence="5" id="KW-0408">Iron</keyword>
<keyword evidence="6" id="KW-0411">Iron-sulfur</keyword>
<dbReference type="AlphaFoldDB" id="A0A381ZZK8"/>
<dbReference type="GO" id="GO:0005506">
    <property type="term" value="F:iron ion binding"/>
    <property type="evidence" value="ECO:0007669"/>
    <property type="project" value="InterPro"/>
</dbReference>
<dbReference type="SUPFAM" id="SSF55961">
    <property type="entry name" value="Bet v1-like"/>
    <property type="match status" value="1"/>
</dbReference>
<feature type="domain" description="Rieske" evidence="7">
    <location>
        <begin position="1"/>
        <end position="56"/>
    </location>
</feature>
<name>A0A381ZZK8_9ZZZZ</name>
<feature type="non-terminal residue" evidence="8">
    <location>
        <position position="1"/>
    </location>
</feature>
<dbReference type="GO" id="GO:0051537">
    <property type="term" value="F:2 iron, 2 sulfur cluster binding"/>
    <property type="evidence" value="ECO:0007669"/>
    <property type="project" value="UniProtKB-KW"/>
</dbReference>
<keyword evidence="2" id="KW-0001">2Fe-2S</keyword>
<evidence type="ECO:0000259" key="7">
    <source>
        <dbReference type="PROSITE" id="PS51296"/>
    </source>
</evidence>
<keyword evidence="4" id="KW-0560">Oxidoreductase</keyword>
<sequence>EGNCGRAIVCPFHGWTYELDGRLKNVPRVEKFASLDRSQEGLLPIDLEVWQGFVFVRFRGDGPSVADHLAPIMEQVSPYRLSEMKPCGNSYMAGEVSYNWKIFHDVDNEGYHVPAAHPELQELYGRTYRDSDIEGIPFTTGIVDNYVAQHWSVARYKSLLPEFDHLPKENQRLWMYIGVFPNLVFFLYPEKAGFYMSLPLDVNRTLIIDREFALPDQRRETRAARYLSRRIDEITGEQDRDLVQWLHEAVRSSVYPRNNLSQLEQHVAGFHEDLKRRIPVMAFETPPSTGLLAATNGRLKKQRVGNAERK</sequence>
<dbReference type="Gene3D" id="3.90.380.10">
    <property type="entry name" value="Naphthalene 1,2-dioxygenase Alpha Subunit, Chain A, domain 1"/>
    <property type="match status" value="2"/>
</dbReference>
<evidence type="ECO:0000256" key="2">
    <source>
        <dbReference type="ARBA" id="ARBA00022714"/>
    </source>
</evidence>
<dbReference type="InterPro" id="IPR015879">
    <property type="entry name" value="Ring_hydroxy_dOase_asu_C_dom"/>
</dbReference>
<dbReference type="Gene3D" id="2.102.10.10">
    <property type="entry name" value="Rieske [2Fe-2S] iron-sulphur domain"/>
    <property type="match status" value="1"/>
</dbReference>
<dbReference type="GO" id="GO:0016491">
    <property type="term" value="F:oxidoreductase activity"/>
    <property type="evidence" value="ECO:0007669"/>
    <property type="project" value="UniProtKB-KW"/>
</dbReference>
<dbReference type="InterPro" id="IPR036922">
    <property type="entry name" value="Rieske_2Fe-2S_sf"/>
</dbReference>
<keyword evidence="3" id="KW-0479">Metal-binding</keyword>